<dbReference type="InterPro" id="IPR036034">
    <property type="entry name" value="PDZ_sf"/>
</dbReference>
<feature type="region of interest" description="Disordered" evidence="2">
    <location>
        <begin position="286"/>
        <end position="319"/>
    </location>
</feature>
<dbReference type="CDD" id="cd00136">
    <property type="entry name" value="PDZ_canonical"/>
    <property type="match status" value="1"/>
</dbReference>
<evidence type="ECO:0000256" key="2">
    <source>
        <dbReference type="SAM" id="MobiDB-lite"/>
    </source>
</evidence>
<feature type="region of interest" description="Disordered" evidence="2">
    <location>
        <begin position="491"/>
        <end position="518"/>
    </location>
</feature>
<dbReference type="InParanoid" id="A0A1I7VRG6"/>
<proteinExistence type="predicted"/>
<dbReference type="Pfam" id="PF00595">
    <property type="entry name" value="PDZ"/>
    <property type="match status" value="1"/>
</dbReference>
<reference evidence="5" key="2">
    <citation type="submission" date="2016-11" db="UniProtKB">
        <authorList>
            <consortium name="WormBaseParasite"/>
        </authorList>
    </citation>
    <scope>IDENTIFICATION</scope>
</reference>
<evidence type="ECO:0000256" key="1">
    <source>
        <dbReference type="SAM" id="Coils"/>
    </source>
</evidence>
<feature type="region of interest" description="Disordered" evidence="2">
    <location>
        <begin position="232"/>
        <end position="257"/>
    </location>
</feature>
<keyword evidence="1" id="KW-0175">Coiled coil</keyword>
<feature type="compositionally biased region" description="Polar residues" evidence="2">
    <location>
        <begin position="509"/>
        <end position="518"/>
    </location>
</feature>
<dbReference type="AlphaFoldDB" id="A0A1I7VRG6"/>
<organism evidence="4 5">
    <name type="scientific">Loa loa</name>
    <name type="common">Eye worm</name>
    <name type="synonym">Filaria loa</name>
    <dbReference type="NCBI Taxonomy" id="7209"/>
    <lineage>
        <taxon>Eukaryota</taxon>
        <taxon>Metazoa</taxon>
        <taxon>Ecdysozoa</taxon>
        <taxon>Nematoda</taxon>
        <taxon>Chromadorea</taxon>
        <taxon>Rhabditida</taxon>
        <taxon>Spirurina</taxon>
        <taxon>Spiruromorpha</taxon>
        <taxon>Filarioidea</taxon>
        <taxon>Onchocercidae</taxon>
        <taxon>Loa</taxon>
    </lineage>
</organism>
<dbReference type="WBParaSite" id="EN70_5430">
    <property type="protein sequence ID" value="EN70_5430"/>
    <property type="gene ID" value="EN70_5430"/>
</dbReference>
<accession>A0A1I7VRG6</accession>
<sequence>MNEMENKAVEAIILPSFIDKMTSCSSLTCKDDNDTNDIHVEKQKLQSKQQRQYSGSQPILDDLSTKGSMNILEDVVRCLLEKDTSALGFQIVQRSDGICISYVEPNGPADRSGNIFVGDKIKELTIAFENMPISDALTILSCASTYKIRLELERAIINDAAQSDCPETIEHADTSSNSIQQFSTLCKSYSTSDLVLRLQKAQMFDKAVSGGSFMSKQKYQLPRQTVINTIKEEPPSTPEIPVTLASSNPSSDSTEKTESIPVMMGSVISEETIVINDPLPILRSLRTSPNEISPQPQNSPCVITSETYPKSDSTSKPTNILRQQSTPQIPSSYNEQPLLPLIPQENHKVDEINCNGFSEFVERSHYIYSNANIKDGIKKKCVEFCELIEPKRGSIVIEFEEDQGGDDCCQQSDEEIINLPNCIGTFDEAKNNLHQANSNINNAASVKIPPIVDDGSNSQIIYANYVEKDTVSGNTLNVTNVERNISHHSVGKIEASDDHTSRTGVIESKSGNDTRFSNNPEQVADIIPSLIPSHTEVNELNGKQMMESITPIVASPTIPQMTISDDTLSSENNQRSKCSQLKKLSGNYGINEVNEGKEVRKVNGTANDLKDESNNRSSIPQRSAKWSPKLQSHIPIVTRTPSTKSKRKLSKAEDTKVMSNSARSKVIDDTLKNDMNGASLYIAKKEALRKTYLPFSKINKSEEVDLNKERKARLEANQALLQRQQEELRTLGILP</sequence>
<evidence type="ECO:0000313" key="5">
    <source>
        <dbReference type="WBParaSite" id="EN70_5430"/>
    </source>
</evidence>
<dbReference type="eggNOG" id="KOG3528">
    <property type="taxonomic scope" value="Eukaryota"/>
</dbReference>
<feature type="region of interest" description="Disordered" evidence="2">
    <location>
        <begin position="607"/>
        <end position="627"/>
    </location>
</feature>
<name>A0A1I7VRG6_LOALO</name>
<evidence type="ECO:0000313" key="4">
    <source>
        <dbReference type="Proteomes" id="UP000095285"/>
    </source>
</evidence>
<dbReference type="SUPFAM" id="SSF50156">
    <property type="entry name" value="PDZ domain-like"/>
    <property type="match status" value="1"/>
</dbReference>
<keyword evidence="4" id="KW-1185">Reference proteome</keyword>
<feature type="domain" description="PDZ" evidence="3">
    <location>
        <begin position="77"/>
        <end position="140"/>
    </location>
</feature>
<dbReference type="SMART" id="SM00228">
    <property type="entry name" value="PDZ"/>
    <property type="match status" value="1"/>
</dbReference>
<dbReference type="OrthoDB" id="447516at2759"/>
<dbReference type="PROSITE" id="PS50106">
    <property type="entry name" value="PDZ"/>
    <property type="match status" value="1"/>
</dbReference>
<evidence type="ECO:0000259" key="3">
    <source>
        <dbReference type="PROSITE" id="PS50106"/>
    </source>
</evidence>
<dbReference type="Proteomes" id="UP000095285">
    <property type="component" value="Unassembled WGS sequence"/>
</dbReference>
<dbReference type="Gene3D" id="2.30.42.10">
    <property type="match status" value="1"/>
</dbReference>
<dbReference type="InterPro" id="IPR001478">
    <property type="entry name" value="PDZ"/>
</dbReference>
<feature type="coiled-coil region" evidence="1">
    <location>
        <begin position="704"/>
        <end position="731"/>
    </location>
</feature>
<dbReference type="STRING" id="7209.A0A1I7VRG6"/>
<reference evidence="4" key="1">
    <citation type="submission" date="2012-04" db="EMBL/GenBank/DDBJ databases">
        <title>The Genome Sequence of Loa loa.</title>
        <authorList>
            <consortium name="The Broad Institute Genome Sequencing Platform"/>
            <consortium name="Broad Institute Genome Sequencing Center for Infectious Disease"/>
            <person name="Nutman T.B."/>
            <person name="Fink D.L."/>
            <person name="Russ C."/>
            <person name="Young S."/>
            <person name="Zeng Q."/>
            <person name="Gargeya S."/>
            <person name="Alvarado L."/>
            <person name="Berlin A."/>
            <person name="Chapman S.B."/>
            <person name="Chen Z."/>
            <person name="Freedman E."/>
            <person name="Gellesch M."/>
            <person name="Goldberg J."/>
            <person name="Griggs A."/>
            <person name="Gujja S."/>
            <person name="Heilman E.R."/>
            <person name="Heiman D."/>
            <person name="Howarth C."/>
            <person name="Mehta T."/>
            <person name="Neiman D."/>
            <person name="Pearson M."/>
            <person name="Roberts A."/>
            <person name="Saif S."/>
            <person name="Shea T."/>
            <person name="Shenoy N."/>
            <person name="Sisk P."/>
            <person name="Stolte C."/>
            <person name="Sykes S."/>
            <person name="White J."/>
            <person name="Yandava C."/>
            <person name="Haas B."/>
            <person name="Henn M.R."/>
            <person name="Nusbaum C."/>
            <person name="Birren B."/>
        </authorList>
    </citation>
    <scope>NUCLEOTIDE SEQUENCE [LARGE SCALE GENOMIC DNA]</scope>
</reference>
<gene>
    <name evidence="5" type="primary">LOAG_17695</name>
</gene>
<protein>
    <submittedName>
        <fullName evidence="5">PDZ domain-containing protein</fullName>
    </submittedName>
</protein>